<keyword evidence="3" id="KW-0378">Hydrolase</keyword>
<dbReference type="CDD" id="cd06558">
    <property type="entry name" value="crotonase-like"/>
    <property type="match status" value="1"/>
</dbReference>
<evidence type="ECO:0000256" key="3">
    <source>
        <dbReference type="ARBA" id="ARBA00022801"/>
    </source>
</evidence>
<organism evidence="5 6">
    <name type="scientific">Corynebacterium canis</name>
    <dbReference type="NCBI Taxonomy" id="679663"/>
    <lineage>
        <taxon>Bacteria</taxon>
        <taxon>Bacillati</taxon>
        <taxon>Actinomycetota</taxon>
        <taxon>Actinomycetes</taxon>
        <taxon>Mycobacteriales</taxon>
        <taxon>Corynebacteriaceae</taxon>
        <taxon>Corynebacterium</taxon>
    </lineage>
</organism>
<accession>A0A5C5TU87</accession>
<evidence type="ECO:0000256" key="1">
    <source>
        <dbReference type="ARBA" id="ARBA00001709"/>
    </source>
</evidence>
<evidence type="ECO:0000313" key="5">
    <source>
        <dbReference type="EMBL" id="TWT17781.1"/>
    </source>
</evidence>
<keyword evidence="5" id="KW-0413">Isomerase</keyword>
<evidence type="ECO:0000313" key="6">
    <source>
        <dbReference type="Proteomes" id="UP000320791"/>
    </source>
</evidence>
<sequence>MMSTVIAETVGKAGIITLNRPQAMNALTLEMVREMAACLQAWRTDDNVALVIVRGAGERGLCAGGDVVGLYHDAQARGTEGATFWAEEYQLNLDIAQYPKPYVALQTGIVLGGGIGISAHGSHRIVTDSTRVGMPETGIGFVPDVGGTYLLARAADNLGVHLALTGAHVGAAEAIACGLSDVYVPEDRLDPLVEALCETGDPGVIDNYAQSVPEGFAAERADMSRIYAADSVEQILERLDAEEADWAADAARRIRRNCPLALKVTLESVRLARGQSLAEALDTEFRVSNNMQRGTEFIEGVRAQLVDKDRSPKWNPATLEEVTPEAVAAMFGPIEDPRIADINLASKEQ</sequence>
<feature type="domain" description="Enoyl-CoA hydratase/isomerase" evidence="4">
    <location>
        <begin position="14"/>
        <end position="331"/>
    </location>
</feature>
<dbReference type="GO" id="GO:0006574">
    <property type="term" value="P:L-valine catabolic process"/>
    <property type="evidence" value="ECO:0007669"/>
    <property type="project" value="TreeGrafter"/>
</dbReference>
<dbReference type="OrthoDB" id="9790967at2"/>
<dbReference type="Pfam" id="PF16113">
    <property type="entry name" value="ECH_2"/>
    <property type="match status" value="1"/>
</dbReference>
<dbReference type="GO" id="GO:0003860">
    <property type="term" value="F:3-hydroxyisobutyryl-CoA hydrolase activity"/>
    <property type="evidence" value="ECO:0007669"/>
    <property type="project" value="UniProtKB-EC"/>
</dbReference>
<name>A0A5C5TU87_9CORY</name>
<dbReference type="PANTHER" id="PTHR43176">
    <property type="entry name" value="3-HYDROXYISOBUTYRYL-COA HYDROLASE-RELATED"/>
    <property type="match status" value="1"/>
</dbReference>
<dbReference type="Proteomes" id="UP000320791">
    <property type="component" value="Unassembled WGS sequence"/>
</dbReference>
<dbReference type="Gene3D" id="3.90.226.10">
    <property type="entry name" value="2-enoyl-CoA Hydratase, Chain A, domain 1"/>
    <property type="match status" value="1"/>
</dbReference>
<dbReference type="AlphaFoldDB" id="A0A5C5TU87"/>
<proteinExistence type="predicted"/>
<dbReference type="PANTHER" id="PTHR43176:SF3">
    <property type="entry name" value="3-HYDROXYISOBUTYRYL-COA HYDROLASE, MITOCHONDRIAL"/>
    <property type="match status" value="1"/>
</dbReference>
<dbReference type="SUPFAM" id="SSF52096">
    <property type="entry name" value="ClpP/crotonase"/>
    <property type="match status" value="1"/>
</dbReference>
<comment type="catalytic activity">
    <reaction evidence="1">
        <text>3-hydroxy-2-methylpropanoyl-CoA + H2O = 3-hydroxy-2-methylpropanoate + CoA + H(+)</text>
        <dbReference type="Rhea" id="RHEA:20888"/>
        <dbReference type="ChEBI" id="CHEBI:11805"/>
        <dbReference type="ChEBI" id="CHEBI:15377"/>
        <dbReference type="ChEBI" id="CHEBI:15378"/>
        <dbReference type="ChEBI" id="CHEBI:57287"/>
        <dbReference type="ChEBI" id="CHEBI:57340"/>
        <dbReference type="EC" id="3.1.2.4"/>
    </reaction>
</comment>
<evidence type="ECO:0000259" key="4">
    <source>
        <dbReference type="Pfam" id="PF16113"/>
    </source>
</evidence>
<protein>
    <recommendedName>
        <fullName evidence="2">3-hydroxyisobutyryl-CoA hydrolase</fullName>
        <ecNumber evidence="2">3.1.2.4</ecNumber>
    </recommendedName>
</protein>
<dbReference type="GO" id="GO:0016853">
    <property type="term" value="F:isomerase activity"/>
    <property type="evidence" value="ECO:0007669"/>
    <property type="project" value="UniProtKB-KW"/>
</dbReference>
<dbReference type="NCBIfam" id="NF004127">
    <property type="entry name" value="PRK05617.1"/>
    <property type="match status" value="1"/>
</dbReference>
<comment type="caution">
    <text evidence="5">The sequence shown here is derived from an EMBL/GenBank/DDBJ whole genome shotgun (WGS) entry which is preliminary data.</text>
</comment>
<dbReference type="EMBL" id="VOHM01000038">
    <property type="protein sequence ID" value="TWT17781.1"/>
    <property type="molecule type" value="Genomic_DNA"/>
</dbReference>
<dbReference type="InterPro" id="IPR029045">
    <property type="entry name" value="ClpP/crotonase-like_dom_sf"/>
</dbReference>
<gene>
    <name evidence="5" type="ORF">FRX94_12160</name>
</gene>
<reference evidence="5 6" key="1">
    <citation type="submission" date="2019-08" db="EMBL/GenBank/DDBJ databases">
        <authorList>
            <person name="Lei W."/>
        </authorList>
    </citation>
    <scope>NUCLEOTIDE SEQUENCE [LARGE SCALE GENOMIC DNA]</scope>
    <source>
        <strain evidence="5 6">CCUG 58627</strain>
    </source>
</reference>
<dbReference type="InterPro" id="IPR032259">
    <property type="entry name" value="HIBYL-CoA-H"/>
</dbReference>
<dbReference type="GO" id="GO:0005829">
    <property type="term" value="C:cytosol"/>
    <property type="evidence" value="ECO:0007669"/>
    <property type="project" value="TreeGrafter"/>
</dbReference>
<dbReference type="EC" id="3.1.2.4" evidence="2"/>
<dbReference type="InterPro" id="IPR045004">
    <property type="entry name" value="ECH_dom"/>
</dbReference>
<evidence type="ECO:0000256" key="2">
    <source>
        <dbReference type="ARBA" id="ARBA00011915"/>
    </source>
</evidence>
<keyword evidence="6" id="KW-1185">Reference proteome</keyword>